<reference evidence="1 2" key="1">
    <citation type="journal article" date="2012" name="Genome Biol.">
        <title>Sequencing three crocodilian genomes to illuminate the evolution of archosaurs and amniotes.</title>
        <authorList>
            <person name="St John J.A."/>
            <person name="Braun E.L."/>
            <person name="Isberg S.R."/>
            <person name="Miles L.G."/>
            <person name="Chong A.Y."/>
            <person name="Gongora J."/>
            <person name="Dalzell P."/>
            <person name="Moran C."/>
            <person name="Bed'hom B."/>
            <person name="Abzhanov A."/>
            <person name="Burgess S.C."/>
            <person name="Cooksey A.M."/>
            <person name="Castoe T.A."/>
            <person name="Crawford N.G."/>
            <person name="Densmore L.D."/>
            <person name="Drew J.C."/>
            <person name="Edwards S.V."/>
            <person name="Faircloth B.C."/>
            <person name="Fujita M.K."/>
            <person name="Greenwold M.J."/>
            <person name="Hoffmann F.G."/>
            <person name="Howard J.M."/>
            <person name="Iguchi T."/>
            <person name="Janes D.E."/>
            <person name="Khan S.Y."/>
            <person name="Kohno S."/>
            <person name="de Koning A.J."/>
            <person name="Lance S.L."/>
            <person name="McCarthy F.M."/>
            <person name="McCormack J.E."/>
            <person name="Merchant M.E."/>
            <person name="Peterson D.G."/>
            <person name="Pollock D.D."/>
            <person name="Pourmand N."/>
            <person name="Raney B.J."/>
            <person name="Roessler K.A."/>
            <person name="Sanford J.R."/>
            <person name="Sawyer R.H."/>
            <person name="Schmidt C.J."/>
            <person name="Triplett E.W."/>
            <person name="Tuberville T.D."/>
            <person name="Venegas-Anaya M."/>
            <person name="Howard J.T."/>
            <person name="Jarvis E.D."/>
            <person name="Guillette L.J.Jr."/>
            <person name="Glenn T.C."/>
            <person name="Green R.E."/>
            <person name="Ray D.A."/>
        </authorList>
    </citation>
    <scope>NUCLEOTIDE SEQUENCE [LARGE SCALE GENOMIC DNA]</scope>
    <source>
        <strain evidence="1">KSC_2009_1</strain>
    </source>
</reference>
<dbReference type="EMBL" id="AKHW03006358">
    <property type="protein sequence ID" value="KYO20864.1"/>
    <property type="molecule type" value="Genomic_DNA"/>
</dbReference>
<dbReference type="Proteomes" id="UP000050525">
    <property type="component" value="Unassembled WGS sequence"/>
</dbReference>
<gene>
    <name evidence="1" type="ORF">Y1Q_0012706</name>
</gene>
<proteinExistence type="predicted"/>
<dbReference type="AlphaFoldDB" id="A0A151M8M7"/>
<evidence type="ECO:0000313" key="2">
    <source>
        <dbReference type="Proteomes" id="UP000050525"/>
    </source>
</evidence>
<evidence type="ECO:0000313" key="1">
    <source>
        <dbReference type="EMBL" id="KYO20864.1"/>
    </source>
</evidence>
<sequence length="171" mass="19071">MDMEDAHMSWKELHASRMVSPALALPTQNNCPTYLRLAGVDNLSSTRARQLSADRARHMPVVLVLQVGLELVEQVNEGSLGHPKGSNPLFIIPVMLYQEVPPVLAGMALISTKSLNRTKEEDYQISSQSQPRSFHSTPTTETLLRWCWCQNRVEKSASLPILNDRCLGFSA</sequence>
<organism evidence="1 2">
    <name type="scientific">Alligator mississippiensis</name>
    <name type="common">American alligator</name>
    <dbReference type="NCBI Taxonomy" id="8496"/>
    <lineage>
        <taxon>Eukaryota</taxon>
        <taxon>Metazoa</taxon>
        <taxon>Chordata</taxon>
        <taxon>Craniata</taxon>
        <taxon>Vertebrata</taxon>
        <taxon>Euteleostomi</taxon>
        <taxon>Archelosauria</taxon>
        <taxon>Archosauria</taxon>
        <taxon>Crocodylia</taxon>
        <taxon>Alligatoridae</taxon>
        <taxon>Alligatorinae</taxon>
        <taxon>Alligator</taxon>
    </lineage>
</organism>
<comment type="caution">
    <text evidence="1">The sequence shown here is derived from an EMBL/GenBank/DDBJ whole genome shotgun (WGS) entry which is preliminary data.</text>
</comment>
<name>A0A151M8M7_ALLMI</name>
<protein>
    <submittedName>
        <fullName evidence="1">Uncharacterized protein</fullName>
    </submittedName>
</protein>
<accession>A0A151M8M7</accession>
<keyword evidence="2" id="KW-1185">Reference proteome</keyword>